<dbReference type="InterPro" id="IPR052551">
    <property type="entry name" value="UV-DNA_repair_photolyase"/>
</dbReference>
<keyword evidence="1" id="KW-0456">Lyase</keyword>
<proteinExistence type="predicted"/>
<comment type="caution">
    <text evidence="1">The sequence shown here is derived from an EMBL/GenBank/DDBJ whole genome shotgun (WGS) entry which is preliminary data.</text>
</comment>
<dbReference type="InterPro" id="IPR036134">
    <property type="entry name" value="Crypto/Photolyase_FAD-like_sf"/>
</dbReference>
<accession>A0A437ND84</accession>
<dbReference type="GO" id="GO:0016829">
    <property type="term" value="F:lyase activity"/>
    <property type="evidence" value="ECO:0007669"/>
    <property type="project" value="UniProtKB-KW"/>
</dbReference>
<name>A0A437ND84_9SPHN</name>
<dbReference type="Gene3D" id="1.10.579.10">
    <property type="entry name" value="DNA Cyclobutane Dipyrimidine Photolyase, subunit A, domain 3"/>
    <property type="match status" value="1"/>
</dbReference>
<evidence type="ECO:0000313" key="2">
    <source>
        <dbReference type="Proteomes" id="UP000282837"/>
    </source>
</evidence>
<dbReference type="Gene3D" id="3.40.50.620">
    <property type="entry name" value="HUPs"/>
    <property type="match status" value="1"/>
</dbReference>
<dbReference type="Pfam" id="PF04244">
    <property type="entry name" value="DPRP"/>
    <property type="match status" value="1"/>
</dbReference>
<sequence length="500" mass="56531">MTRLILVLGDQLTPTLSSLRAGDKARDVVLMAEVLDEATYVRHHKKKIALVLSAMRHFAAELREASWQVDYVTLEDAGNCGSLAGEVARAKARHGIAQVIATEPGEWRLMQDMQAWCELLPDDRYLADRHGFAQWADGRKGLRMEHFYRLMRRKTGLLMEGDQPAGGQWNFDHDNREAAPGALGLPQPLRFAPDAITQEVLAMVERRFPDHFGSLTPFWFATTRAQAQEAFAHFLARALPDFGRFQDAMLTSHRFLCHAVVSPYLNLGLLDPLDMCRAVEAEWRAGRVPLNSAEGFIRQIIGWREYVRGIYWWQGPDYARSNALEATRPLPALYWTGQTDMACMRACINQTQEEAYAHHIQRLMVTGNFALLAGLNPHELHEWYLAVYADAFEWVELPNTMGMSQFADGGLLASKPYAASGAYISRMSDYCGSCAYDVKAKEGPKACPFNLLYWSFIARHADRLRRNPRMAQMVRTWERFAPEKQSGLIAGAERFLASLG</sequence>
<gene>
    <name evidence="1" type="ORF">EOE18_02225</name>
</gene>
<dbReference type="AlphaFoldDB" id="A0A437ND84"/>
<dbReference type="PANTHER" id="PTHR38657:SF1">
    <property type="entry name" value="SLR1343 PROTEIN"/>
    <property type="match status" value="1"/>
</dbReference>
<dbReference type="InterPro" id="IPR014729">
    <property type="entry name" value="Rossmann-like_a/b/a_fold"/>
</dbReference>
<dbReference type="SUPFAM" id="SSF48173">
    <property type="entry name" value="Cryptochrome/photolyase FAD-binding domain"/>
    <property type="match status" value="1"/>
</dbReference>
<organism evidence="1 2">
    <name type="scientific">Novosphingobium umbonatum</name>
    <dbReference type="NCBI Taxonomy" id="1908524"/>
    <lineage>
        <taxon>Bacteria</taxon>
        <taxon>Pseudomonadati</taxon>
        <taxon>Pseudomonadota</taxon>
        <taxon>Alphaproteobacteria</taxon>
        <taxon>Sphingomonadales</taxon>
        <taxon>Sphingomonadaceae</taxon>
        <taxon>Novosphingobium</taxon>
    </lineage>
</organism>
<reference evidence="1 2" key="1">
    <citation type="submission" date="2019-01" db="EMBL/GenBank/DDBJ databases">
        <authorList>
            <person name="Chen W.-M."/>
        </authorList>
    </citation>
    <scope>NUCLEOTIDE SEQUENCE [LARGE SCALE GENOMIC DNA]</scope>
    <source>
        <strain evidence="1 2">FSY-9</strain>
    </source>
</reference>
<dbReference type="InterPro" id="IPR007357">
    <property type="entry name" value="PhrB-like"/>
</dbReference>
<protein>
    <submittedName>
        <fullName evidence="1">Cryptochrome/photolyase family protein</fullName>
    </submittedName>
</protein>
<keyword evidence="2" id="KW-1185">Reference proteome</keyword>
<dbReference type="Proteomes" id="UP000282837">
    <property type="component" value="Unassembled WGS sequence"/>
</dbReference>
<dbReference type="Gene3D" id="1.25.40.80">
    <property type="match status" value="1"/>
</dbReference>
<evidence type="ECO:0000313" key="1">
    <source>
        <dbReference type="EMBL" id="RVU07911.1"/>
    </source>
</evidence>
<dbReference type="PANTHER" id="PTHR38657">
    <property type="entry name" value="SLR1343 PROTEIN"/>
    <property type="match status" value="1"/>
</dbReference>
<dbReference type="EMBL" id="SACO01000001">
    <property type="protein sequence ID" value="RVU07911.1"/>
    <property type="molecule type" value="Genomic_DNA"/>
</dbReference>
<dbReference type="OrthoDB" id="5288100at2"/>
<dbReference type="RefSeq" id="WP_127705710.1">
    <property type="nucleotide sequence ID" value="NZ_SACO01000001.1"/>
</dbReference>
<dbReference type="Gene3D" id="1.10.10.1710">
    <property type="entry name" value="Deoxyribodipyrimidine photolyase-related"/>
    <property type="match status" value="1"/>
</dbReference>